<sequence>MFKIISLNYQTHGKRNRIQIGKKKVLEEEFEKALLSGDIYMQESIESVIEKIMNEIGEQSNNL</sequence>
<gene>
    <name evidence="1" type="ORF">COT27_02005</name>
</gene>
<dbReference type="EMBL" id="PEXX01000036">
    <property type="protein sequence ID" value="PIU10684.1"/>
    <property type="molecule type" value="Genomic_DNA"/>
</dbReference>
<dbReference type="AlphaFoldDB" id="A0A2M6XSR6"/>
<comment type="caution">
    <text evidence="1">The sequence shown here is derived from an EMBL/GenBank/DDBJ whole genome shotgun (WGS) entry which is preliminary data.</text>
</comment>
<reference evidence="2" key="1">
    <citation type="submission" date="2017-09" db="EMBL/GenBank/DDBJ databases">
        <title>Depth-based differentiation of microbial function through sediment-hosted aquifers and enrichment of novel symbionts in the deep terrestrial subsurface.</title>
        <authorList>
            <person name="Probst A.J."/>
            <person name="Ladd B."/>
            <person name="Jarett J.K."/>
            <person name="Geller-Mcgrath D.E."/>
            <person name="Sieber C.M.K."/>
            <person name="Emerson J.B."/>
            <person name="Anantharaman K."/>
            <person name="Thomas B.C."/>
            <person name="Malmstrom R."/>
            <person name="Stieglmeier M."/>
            <person name="Klingl A."/>
            <person name="Woyke T."/>
            <person name="Ryan C.M."/>
            <person name="Banfield J.F."/>
        </authorList>
    </citation>
    <scope>NUCLEOTIDE SEQUENCE [LARGE SCALE GENOMIC DNA]</scope>
</reference>
<protein>
    <submittedName>
        <fullName evidence="1">Uncharacterized protein</fullName>
    </submittedName>
</protein>
<evidence type="ECO:0000313" key="1">
    <source>
        <dbReference type="EMBL" id="PIU10684.1"/>
    </source>
</evidence>
<organism evidence="1 2">
    <name type="scientific">Candidatus Kuenenbacteria bacterium CG08_land_8_20_14_0_20_37_23</name>
    <dbReference type="NCBI Taxonomy" id="1974617"/>
    <lineage>
        <taxon>Bacteria</taxon>
        <taxon>Candidatus Kueneniibacteriota</taxon>
    </lineage>
</organism>
<accession>A0A2M6XSR6</accession>
<evidence type="ECO:0000313" key="2">
    <source>
        <dbReference type="Proteomes" id="UP000230586"/>
    </source>
</evidence>
<name>A0A2M6XSR6_9BACT</name>
<proteinExistence type="predicted"/>
<dbReference type="Proteomes" id="UP000230586">
    <property type="component" value="Unassembled WGS sequence"/>
</dbReference>